<evidence type="ECO:0000256" key="10">
    <source>
        <dbReference type="HAMAP-Rule" id="MF_00047"/>
    </source>
</evidence>
<sequence>MNFKNITIGVLMGGPSAEREVSFKTGINVCTVLRERNYAITPLILGKDLSLSSGGIDLLFPEALKKYDIIFNALHGTFGEDGQLQAMLDALGVRYTGSGAEASALGMDKWKSREIFRMGGLVVPESHIWKKRGDEYDGAFPAVVKPRASGSSDGVFLVETREALREKAEQLMHSGTDVIVEEYCDGREFTCGVLEQDGIVRALPVVEIRPEKEHGFFDYEAKYVPGAATETVPALLDEQLTAELQCAAVRAHELIGCRVYSRTDIIVSRNKAYVLEINTLPGLTETSLLPKAAKAAGIDFADLTKTILAASSARYEKGNK</sequence>
<dbReference type="GO" id="GO:0008360">
    <property type="term" value="P:regulation of cell shape"/>
    <property type="evidence" value="ECO:0007669"/>
    <property type="project" value="UniProtKB-KW"/>
</dbReference>
<dbReference type="GO" id="GO:0005524">
    <property type="term" value="F:ATP binding"/>
    <property type="evidence" value="ECO:0007669"/>
    <property type="project" value="UniProtKB-UniRule"/>
</dbReference>
<dbReference type="EMBL" id="MEYI01000004">
    <property type="protein sequence ID" value="OGD24381.1"/>
    <property type="molecule type" value="Genomic_DNA"/>
</dbReference>
<dbReference type="UniPathway" id="UPA00219"/>
<evidence type="ECO:0000256" key="12">
    <source>
        <dbReference type="PIRSR" id="PIRSR039102-3"/>
    </source>
</evidence>
<evidence type="ECO:0000256" key="4">
    <source>
        <dbReference type="ARBA" id="ARBA00022598"/>
    </source>
</evidence>
<dbReference type="PROSITE" id="PS00843">
    <property type="entry name" value="DALA_DALA_LIGASE_1"/>
    <property type="match status" value="1"/>
</dbReference>
<dbReference type="PROSITE" id="PS00844">
    <property type="entry name" value="DALA_DALA_LIGASE_2"/>
    <property type="match status" value="1"/>
</dbReference>
<feature type="active site" evidence="11">
    <location>
        <position position="287"/>
    </location>
</feature>
<feature type="binding site" evidence="12">
    <location>
        <position position="276"/>
    </location>
    <ligand>
        <name>Mg(2+)</name>
        <dbReference type="ChEBI" id="CHEBI:18420"/>
        <label>2</label>
    </ligand>
</feature>
<feature type="binding site" evidence="12">
    <location>
        <position position="276"/>
    </location>
    <ligand>
        <name>Mg(2+)</name>
        <dbReference type="ChEBI" id="CHEBI:18420"/>
        <label>1</label>
    </ligand>
</feature>
<dbReference type="HAMAP" id="MF_00047">
    <property type="entry name" value="Dala_Dala_lig"/>
    <property type="match status" value="1"/>
</dbReference>
<dbReference type="PANTHER" id="PTHR23132">
    <property type="entry name" value="D-ALANINE--D-ALANINE LIGASE"/>
    <property type="match status" value="1"/>
</dbReference>
<evidence type="ECO:0000256" key="9">
    <source>
        <dbReference type="ARBA" id="ARBA00023316"/>
    </source>
</evidence>
<keyword evidence="12" id="KW-0460">Magnesium</keyword>
<dbReference type="InterPro" id="IPR013815">
    <property type="entry name" value="ATP_grasp_subdomain_1"/>
</dbReference>
<feature type="active site" evidence="11">
    <location>
        <position position="18"/>
    </location>
</feature>
<comment type="similarity">
    <text evidence="2 10">Belongs to the D-alanine--D-alanine ligase family.</text>
</comment>
<keyword evidence="4 10" id="KW-0436">Ligase</keyword>
<evidence type="ECO:0000256" key="6">
    <source>
        <dbReference type="ARBA" id="ARBA00022840"/>
    </source>
</evidence>
<comment type="cofactor">
    <cofactor evidence="12">
        <name>Mg(2+)</name>
        <dbReference type="ChEBI" id="CHEBI:18420"/>
    </cofactor>
    <cofactor evidence="12">
        <name>Mn(2+)</name>
        <dbReference type="ChEBI" id="CHEBI:29035"/>
    </cofactor>
    <text evidence="12">Binds 2 magnesium or manganese ions per subunit.</text>
</comment>
<dbReference type="NCBIfam" id="NF002378">
    <property type="entry name" value="PRK01372.1"/>
    <property type="match status" value="1"/>
</dbReference>
<protein>
    <recommendedName>
        <fullName evidence="10">D-alanine--D-alanine ligase</fullName>
        <ecNumber evidence="10">6.3.2.4</ecNumber>
    </recommendedName>
    <alternativeName>
        <fullName evidence="10">D-Ala-D-Ala ligase</fullName>
    </alternativeName>
    <alternativeName>
        <fullName evidence="10">D-alanylalanine synthetase</fullName>
    </alternativeName>
</protein>
<evidence type="ECO:0000256" key="5">
    <source>
        <dbReference type="ARBA" id="ARBA00022741"/>
    </source>
</evidence>
<evidence type="ECO:0000256" key="11">
    <source>
        <dbReference type="PIRSR" id="PIRSR039102-1"/>
    </source>
</evidence>
<evidence type="ECO:0000256" key="7">
    <source>
        <dbReference type="ARBA" id="ARBA00022960"/>
    </source>
</evidence>
<keyword evidence="8 10" id="KW-0573">Peptidoglycan synthesis</keyword>
<dbReference type="SUPFAM" id="SSF52440">
    <property type="entry name" value="PreATP-grasp domain"/>
    <property type="match status" value="1"/>
</dbReference>
<dbReference type="GO" id="GO:0008716">
    <property type="term" value="F:D-alanine-D-alanine ligase activity"/>
    <property type="evidence" value="ECO:0007669"/>
    <property type="project" value="UniProtKB-UniRule"/>
</dbReference>
<dbReference type="InterPro" id="IPR011095">
    <property type="entry name" value="Dala_Dala_lig_C"/>
</dbReference>
<dbReference type="GO" id="GO:0009252">
    <property type="term" value="P:peptidoglycan biosynthetic process"/>
    <property type="evidence" value="ECO:0007669"/>
    <property type="project" value="UniProtKB-UniRule"/>
</dbReference>
<name>A0A1F5B198_9BACT</name>
<keyword evidence="6 13" id="KW-0067">ATP-binding</keyword>
<evidence type="ECO:0000259" key="14">
    <source>
        <dbReference type="PROSITE" id="PS50975"/>
    </source>
</evidence>
<proteinExistence type="inferred from homology"/>
<organism evidence="15 16">
    <name type="scientific">Candidatus Azambacteria bacterium RBG_16_47_10</name>
    <dbReference type="NCBI Taxonomy" id="1797292"/>
    <lineage>
        <taxon>Bacteria</taxon>
        <taxon>Candidatus Azamiibacteriota</taxon>
    </lineage>
</organism>
<dbReference type="PROSITE" id="PS50975">
    <property type="entry name" value="ATP_GRASP"/>
    <property type="match status" value="1"/>
</dbReference>
<keyword evidence="12" id="KW-0464">Manganese</keyword>
<dbReference type="InterPro" id="IPR000291">
    <property type="entry name" value="D-Ala_lig_Van_CS"/>
</dbReference>
<feature type="binding site" evidence="12">
    <location>
        <position position="278"/>
    </location>
    <ligand>
        <name>Mg(2+)</name>
        <dbReference type="ChEBI" id="CHEBI:18420"/>
        <label>2</label>
    </ligand>
</feature>
<dbReference type="InterPro" id="IPR011761">
    <property type="entry name" value="ATP-grasp"/>
</dbReference>
<keyword evidence="9 10" id="KW-0961">Cell wall biogenesis/degradation</keyword>
<comment type="subcellular location">
    <subcellularLocation>
        <location evidence="1 10">Cytoplasm</location>
    </subcellularLocation>
</comment>
<dbReference type="SUPFAM" id="SSF56059">
    <property type="entry name" value="Glutathione synthetase ATP-binding domain-like"/>
    <property type="match status" value="1"/>
</dbReference>
<keyword evidence="3 10" id="KW-0963">Cytoplasm</keyword>
<dbReference type="GO" id="GO:0046872">
    <property type="term" value="F:metal ion binding"/>
    <property type="evidence" value="ECO:0007669"/>
    <property type="project" value="UniProtKB-KW"/>
</dbReference>
<evidence type="ECO:0000256" key="8">
    <source>
        <dbReference type="ARBA" id="ARBA00022984"/>
    </source>
</evidence>
<evidence type="ECO:0000313" key="16">
    <source>
        <dbReference type="Proteomes" id="UP000176639"/>
    </source>
</evidence>
<comment type="caution">
    <text evidence="15">The sequence shown here is derived from an EMBL/GenBank/DDBJ whole genome shotgun (WGS) entry which is preliminary data.</text>
</comment>
<dbReference type="InterPro" id="IPR016185">
    <property type="entry name" value="PreATP-grasp_dom_sf"/>
</dbReference>
<dbReference type="EC" id="6.3.2.4" evidence="10"/>
<evidence type="ECO:0000256" key="1">
    <source>
        <dbReference type="ARBA" id="ARBA00004496"/>
    </source>
</evidence>
<dbReference type="Proteomes" id="UP000176639">
    <property type="component" value="Unassembled WGS sequence"/>
</dbReference>
<reference evidence="15 16" key="1">
    <citation type="journal article" date="2016" name="Nat. Commun.">
        <title>Thousands of microbial genomes shed light on interconnected biogeochemical processes in an aquifer system.</title>
        <authorList>
            <person name="Anantharaman K."/>
            <person name="Brown C.T."/>
            <person name="Hug L.A."/>
            <person name="Sharon I."/>
            <person name="Castelle C.J."/>
            <person name="Probst A.J."/>
            <person name="Thomas B.C."/>
            <person name="Singh A."/>
            <person name="Wilkins M.J."/>
            <person name="Karaoz U."/>
            <person name="Brodie E.L."/>
            <person name="Williams K.H."/>
            <person name="Hubbard S.S."/>
            <person name="Banfield J.F."/>
        </authorList>
    </citation>
    <scope>NUCLEOTIDE SEQUENCE [LARGE SCALE GENOMIC DNA]</scope>
</reference>
<evidence type="ECO:0000313" key="15">
    <source>
        <dbReference type="EMBL" id="OGD24381.1"/>
    </source>
</evidence>
<gene>
    <name evidence="10" type="primary">ddl</name>
    <name evidence="15" type="ORF">A2Z10_00340</name>
</gene>
<dbReference type="GO" id="GO:0071555">
    <property type="term" value="P:cell wall organization"/>
    <property type="evidence" value="ECO:0007669"/>
    <property type="project" value="UniProtKB-KW"/>
</dbReference>
<dbReference type="NCBIfam" id="TIGR01205">
    <property type="entry name" value="D_ala_D_alaTIGR"/>
    <property type="match status" value="1"/>
</dbReference>
<feature type="binding site" evidence="12">
    <location>
        <position position="264"/>
    </location>
    <ligand>
        <name>Mg(2+)</name>
        <dbReference type="ChEBI" id="CHEBI:18420"/>
        <label>1</label>
    </ligand>
</feature>
<accession>A0A1F5B198</accession>
<dbReference type="InterPro" id="IPR005905">
    <property type="entry name" value="D_ala_D_ala"/>
</dbReference>
<dbReference type="Pfam" id="PF07478">
    <property type="entry name" value="Dala_Dala_lig_C"/>
    <property type="match status" value="1"/>
</dbReference>
<comment type="catalytic activity">
    <reaction evidence="10">
        <text>2 D-alanine + ATP = D-alanyl-D-alanine + ADP + phosphate + H(+)</text>
        <dbReference type="Rhea" id="RHEA:11224"/>
        <dbReference type="ChEBI" id="CHEBI:15378"/>
        <dbReference type="ChEBI" id="CHEBI:30616"/>
        <dbReference type="ChEBI" id="CHEBI:43474"/>
        <dbReference type="ChEBI" id="CHEBI:57416"/>
        <dbReference type="ChEBI" id="CHEBI:57822"/>
        <dbReference type="ChEBI" id="CHEBI:456216"/>
        <dbReference type="EC" id="6.3.2.4"/>
    </reaction>
</comment>
<evidence type="ECO:0000256" key="3">
    <source>
        <dbReference type="ARBA" id="ARBA00022490"/>
    </source>
</evidence>
<evidence type="ECO:0000256" key="2">
    <source>
        <dbReference type="ARBA" id="ARBA00010871"/>
    </source>
</evidence>
<keyword evidence="7 10" id="KW-0133">Cell shape</keyword>
<dbReference type="Gene3D" id="3.40.50.20">
    <property type="match status" value="2"/>
</dbReference>
<comment type="function">
    <text evidence="10">Cell wall formation.</text>
</comment>
<dbReference type="AlphaFoldDB" id="A0A1F5B198"/>
<keyword evidence="5 13" id="KW-0547">Nucleotide-binding</keyword>
<evidence type="ECO:0000256" key="13">
    <source>
        <dbReference type="PROSITE-ProRule" id="PRU00409"/>
    </source>
</evidence>
<keyword evidence="12" id="KW-0479">Metal-binding</keyword>
<dbReference type="Gene3D" id="3.30.1490.20">
    <property type="entry name" value="ATP-grasp fold, A domain"/>
    <property type="match status" value="1"/>
</dbReference>
<comment type="pathway">
    <text evidence="10">Cell wall biogenesis; peptidoglycan biosynthesis.</text>
</comment>
<dbReference type="Gene3D" id="3.30.470.20">
    <property type="entry name" value="ATP-grasp fold, B domain"/>
    <property type="match status" value="1"/>
</dbReference>
<dbReference type="InterPro" id="IPR011127">
    <property type="entry name" value="Dala_Dala_lig_N"/>
</dbReference>
<dbReference type="PANTHER" id="PTHR23132:SF23">
    <property type="entry name" value="D-ALANINE--D-ALANINE LIGASE B"/>
    <property type="match status" value="1"/>
</dbReference>
<feature type="active site" evidence="11">
    <location>
        <position position="151"/>
    </location>
</feature>
<dbReference type="PIRSF" id="PIRSF039102">
    <property type="entry name" value="Ddl/VanB"/>
    <property type="match status" value="1"/>
</dbReference>
<dbReference type="Pfam" id="PF01820">
    <property type="entry name" value="Dala_Dala_lig_N"/>
    <property type="match status" value="1"/>
</dbReference>
<dbReference type="GO" id="GO:0005737">
    <property type="term" value="C:cytoplasm"/>
    <property type="evidence" value="ECO:0007669"/>
    <property type="project" value="UniProtKB-SubCell"/>
</dbReference>
<feature type="domain" description="ATP-grasp" evidence="14">
    <location>
        <begin position="113"/>
        <end position="309"/>
    </location>
</feature>